<keyword evidence="7" id="KW-0067">ATP-binding</keyword>
<dbReference type="GO" id="GO:0000155">
    <property type="term" value="F:phosphorelay sensor kinase activity"/>
    <property type="evidence" value="ECO:0007669"/>
    <property type="project" value="InterPro"/>
</dbReference>
<dbReference type="SUPFAM" id="SSF55874">
    <property type="entry name" value="ATPase domain of HSP90 chaperone/DNA topoisomerase II/histidine kinase"/>
    <property type="match status" value="1"/>
</dbReference>
<evidence type="ECO:0000256" key="7">
    <source>
        <dbReference type="ARBA" id="ARBA00022840"/>
    </source>
</evidence>
<keyword evidence="6 14" id="KW-0418">Kinase</keyword>
<evidence type="ECO:0000259" key="12">
    <source>
        <dbReference type="Pfam" id="PF07730"/>
    </source>
</evidence>
<feature type="domain" description="DUF7134" evidence="13">
    <location>
        <begin position="23"/>
        <end position="126"/>
    </location>
</feature>
<dbReference type="Gene3D" id="1.20.5.1930">
    <property type="match status" value="1"/>
</dbReference>
<evidence type="ECO:0000259" key="11">
    <source>
        <dbReference type="Pfam" id="PF02518"/>
    </source>
</evidence>
<evidence type="ECO:0000256" key="1">
    <source>
        <dbReference type="ARBA" id="ARBA00000085"/>
    </source>
</evidence>
<feature type="compositionally biased region" description="Gly residues" evidence="9">
    <location>
        <begin position="386"/>
        <end position="395"/>
    </location>
</feature>
<organism evidence="14 15">
    <name type="scientific">Herbiconiux flava</name>
    <dbReference type="NCBI Taxonomy" id="881268"/>
    <lineage>
        <taxon>Bacteria</taxon>
        <taxon>Bacillati</taxon>
        <taxon>Actinomycetota</taxon>
        <taxon>Actinomycetes</taxon>
        <taxon>Micrococcales</taxon>
        <taxon>Microbacteriaceae</taxon>
        <taxon>Herbiconiux</taxon>
    </lineage>
</organism>
<dbReference type="InterPro" id="IPR003594">
    <property type="entry name" value="HATPase_dom"/>
</dbReference>
<evidence type="ECO:0000256" key="8">
    <source>
        <dbReference type="ARBA" id="ARBA00023012"/>
    </source>
</evidence>
<reference evidence="14 15" key="1">
    <citation type="submission" date="2020-07" db="EMBL/GenBank/DDBJ databases">
        <title>Sequencing the genomes of 1000 actinobacteria strains.</title>
        <authorList>
            <person name="Klenk H.-P."/>
        </authorList>
    </citation>
    <scope>NUCLEOTIDE SEQUENCE [LARGE SCALE GENOMIC DNA]</scope>
    <source>
        <strain evidence="14 15">DSM 26474</strain>
    </source>
</reference>
<keyword evidence="4" id="KW-0808">Transferase</keyword>
<gene>
    <name evidence="14" type="ORF">BJ984_000660</name>
</gene>
<keyword evidence="10" id="KW-1133">Transmembrane helix</keyword>
<comment type="catalytic activity">
    <reaction evidence="1">
        <text>ATP + protein L-histidine = ADP + protein N-phospho-L-histidine.</text>
        <dbReference type="EC" id="2.7.13.3"/>
    </reaction>
</comment>
<name>A0A852SAT7_9MICO</name>
<dbReference type="EMBL" id="JACCBM010000001">
    <property type="protein sequence ID" value="NYD69502.1"/>
    <property type="molecule type" value="Genomic_DNA"/>
</dbReference>
<feature type="transmembrane region" description="Helical" evidence="10">
    <location>
        <begin position="119"/>
        <end position="139"/>
    </location>
</feature>
<sequence>MSSASDDWQRPRPGAAGYRRDAIAAAALAGATFLSWLLFSSAMTAQSHAPWWGGAIFSVLVAGSLAFRRRWPEIVALVVAVTFVVGQYSGIWEQLFNNICLFIALYTVGAWGRNRTLATALRILISVGMLLWLAGVLIFQALNPDIAPEVSRDGPLSQFAAIGLIQIVTNLLYFGGAYVFGNAAWASARQREALEQRTLELEREREVSSRQAVELERSRIARELHDVVAHHVSVMGLQAGAARRVLERGPAGAAVDPRAVQALSVIEENGREAVDELQRMLGALRERGDDPSTTASTRGIAQLDELVDEARAAGLPVTFSTVGAERPVPTAIGLTVYRLAQESLTNVRKHAGPRATADVRLRFLADAVELEVSDTGAGAGASSPGGPAGGTGGAHLGQIGMRERVAAAGGELELGPKPRGGYRVRARLPLSPSAPGPAAGTEARAGSEAPAGFEAPAGTGATAGTGAPAGTGATAGADTPKETA</sequence>
<feature type="transmembrane region" description="Helical" evidence="10">
    <location>
        <begin position="74"/>
        <end position="89"/>
    </location>
</feature>
<evidence type="ECO:0000256" key="10">
    <source>
        <dbReference type="SAM" id="Phobius"/>
    </source>
</evidence>
<dbReference type="PANTHER" id="PTHR24421:SF10">
    <property type="entry name" value="NITRATE_NITRITE SENSOR PROTEIN NARQ"/>
    <property type="match status" value="1"/>
</dbReference>
<evidence type="ECO:0000259" key="13">
    <source>
        <dbReference type="Pfam" id="PF23539"/>
    </source>
</evidence>
<dbReference type="Pfam" id="PF23539">
    <property type="entry name" value="DUF7134"/>
    <property type="match status" value="1"/>
</dbReference>
<evidence type="ECO:0000256" key="2">
    <source>
        <dbReference type="ARBA" id="ARBA00012438"/>
    </source>
</evidence>
<dbReference type="GO" id="GO:0016020">
    <property type="term" value="C:membrane"/>
    <property type="evidence" value="ECO:0007669"/>
    <property type="project" value="InterPro"/>
</dbReference>
<dbReference type="InterPro" id="IPR011712">
    <property type="entry name" value="Sig_transdc_His_kin_sub3_dim/P"/>
</dbReference>
<dbReference type="InterPro" id="IPR050482">
    <property type="entry name" value="Sensor_HK_TwoCompSys"/>
</dbReference>
<accession>A0A852SAT7</accession>
<protein>
    <recommendedName>
        <fullName evidence="2">histidine kinase</fullName>
        <ecNumber evidence="2">2.7.13.3</ecNumber>
    </recommendedName>
</protein>
<evidence type="ECO:0000256" key="5">
    <source>
        <dbReference type="ARBA" id="ARBA00022741"/>
    </source>
</evidence>
<dbReference type="InterPro" id="IPR055558">
    <property type="entry name" value="DUF7134"/>
</dbReference>
<dbReference type="Pfam" id="PF02518">
    <property type="entry name" value="HATPase_c"/>
    <property type="match status" value="1"/>
</dbReference>
<evidence type="ECO:0000256" key="4">
    <source>
        <dbReference type="ARBA" id="ARBA00022679"/>
    </source>
</evidence>
<dbReference type="CDD" id="cd16917">
    <property type="entry name" value="HATPase_UhpB-NarQ-NarX-like"/>
    <property type="match status" value="1"/>
</dbReference>
<evidence type="ECO:0000313" key="15">
    <source>
        <dbReference type="Proteomes" id="UP000549913"/>
    </source>
</evidence>
<keyword evidence="15" id="KW-1185">Reference proteome</keyword>
<keyword evidence="5" id="KW-0547">Nucleotide-binding</keyword>
<evidence type="ECO:0000256" key="6">
    <source>
        <dbReference type="ARBA" id="ARBA00022777"/>
    </source>
</evidence>
<dbReference type="Gene3D" id="3.30.565.10">
    <property type="entry name" value="Histidine kinase-like ATPase, C-terminal domain"/>
    <property type="match status" value="1"/>
</dbReference>
<dbReference type="RefSeq" id="WP_179546822.1">
    <property type="nucleotide sequence ID" value="NZ_BSEW01000001.1"/>
</dbReference>
<dbReference type="Pfam" id="PF07730">
    <property type="entry name" value="HisKA_3"/>
    <property type="match status" value="1"/>
</dbReference>
<dbReference type="Proteomes" id="UP000549913">
    <property type="component" value="Unassembled WGS sequence"/>
</dbReference>
<feature type="compositionally biased region" description="Low complexity" evidence="9">
    <location>
        <begin position="427"/>
        <end position="460"/>
    </location>
</feature>
<comment type="caution">
    <text evidence="14">The sequence shown here is derived from an EMBL/GenBank/DDBJ whole genome shotgun (WGS) entry which is preliminary data.</text>
</comment>
<dbReference type="GO" id="GO:0005524">
    <property type="term" value="F:ATP binding"/>
    <property type="evidence" value="ECO:0007669"/>
    <property type="project" value="UniProtKB-KW"/>
</dbReference>
<feature type="transmembrane region" description="Helical" evidence="10">
    <location>
        <begin position="21"/>
        <end position="43"/>
    </location>
</feature>
<dbReference type="GO" id="GO:0046983">
    <property type="term" value="F:protein dimerization activity"/>
    <property type="evidence" value="ECO:0007669"/>
    <property type="project" value="InterPro"/>
</dbReference>
<dbReference type="EC" id="2.7.13.3" evidence="2"/>
<keyword evidence="10" id="KW-0812">Transmembrane</keyword>
<feature type="transmembrane region" description="Helical" evidence="10">
    <location>
        <begin position="95"/>
        <end position="112"/>
    </location>
</feature>
<dbReference type="PANTHER" id="PTHR24421">
    <property type="entry name" value="NITRATE/NITRITE SENSOR PROTEIN NARX-RELATED"/>
    <property type="match status" value="1"/>
</dbReference>
<evidence type="ECO:0000313" key="14">
    <source>
        <dbReference type="EMBL" id="NYD69502.1"/>
    </source>
</evidence>
<dbReference type="AlphaFoldDB" id="A0A852SAT7"/>
<keyword evidence="3" id="KW-0597">Phosphoprotein</keyword>
<feature type="domain" description="Histidine kinase/HSP90-like ATPase" evidence="11">
    <location>
        <begin position="335"/>
        <end position="431"/>
    </location>
</feature>
<feature type="domain" description="Signal transduction histidine kinase subgroup 3 dimerisation and phosphoacceptor" evidence="12">
    <location>
        <begin position="216"/>
        <end position="287"/>
    </location>
</feature>
<feature type="transmembrane region" description="Helical" evidence="10">
    <location>
        <begin position="49"/>
        <end position="67"/>
    </location>
</feature>
<keyword evidence="8" id="KW-0902">Two-component regulatory system</keyword>
<keyword evidence="10" id="KW-0472">Membrane</keyword>
<evidence type="ECO:0000256" key="3">
    <source>
        <dbReference type="ARBA" id="ARBA00022553"/>
    </source>
</evidence>
<feature type="region of interest" description="Disordered" evidence="9">
    <location>
        <begin position="411"/>
        <end position="484"/>
    </location>
</feature>
<proteinExistence type="predicted"/>
<feature type="transmembrane region" description="Helical" evidence="10">
    <location>
        <begin position="159"/>
        <end position="181"/>
    </location>
</feature>
<evidence type="ECO:0000256" key="9">
    <source>
        <dbReference type="SAM" id="MobiDB-lite"/>
    </source>
</evidence>
<dbReference type="InterPro" id="IPR036890">
    <property type="entry name" value="HATPase_C_sf"/>
</dbReference>
<feature type="region of interest" description="Disordered" evidence="9">
    <location>
        <begin position="375"/>
        <end position="396"/>
    </location>
</feature>